<dbReference type="EMBL" id="CP159989">
    <property type="protein sequence ID" value="XCP82707.1"/>
    <property type="molecule type" value="Genomic_DNA"/>
</dbReference>
<proteinExistence type="predicted"/>
<dbReference type="SUPFAM" id="SSF58113">
    <property type="entry name" value="Apolipoprotein A-I"/>
    <property type="match status" value="1"/>
</dbReference>
<dbReference type="Gene3D" id="1.20.120.20">
    <property type="entry name" value="Apolipoprotein"/>
    <property type="match status" value="1"/>
</dbReference>
<reference evidence="2" key="1">
    <citation type="submission" date="2024-05" db="EMBL/GenBank/DDBJ databases">
        <title>Draft genome assemblies of 36 bacteria isolated from hibernating arctic ground squirrels.</title>
        <authorList>
            <person name="McKee H."/>
            <person name="Mullen L."/>
            <person name="Drown D.M."/>
            <person name="Duddleston K.N."/>
        </authorList>
    </citation>
    <scope>NUCLEOTIDE SEQUENCE</scope>
    <source>
        <strain evidence="2">AR004</strain>
    </source>
</reference>
<accession>A0AAU8N5N8</accession>
<dbReference type="AlphaFoldDB" id="A0AAU8N5N8"/>
<dbReference type="Pfam" id="PF12277">
    <property type="entry name" value="DUF3618"/>
    <property type="match status" value="1"/>
</dbReference>
<gene>
    <name evidence="2" type="ORF">ABXS69_02010</name>
</gene>
<dbReference type="InterPro" id="IPR022062">
    <property type="entry name" value="DUF3618"/>
</dbReference>
<name>A0AAU8N5N8_9ACTO</name>
<evidence type="ECO:0000256" key="1">
    <source>
        <dbReference type="SAM" id="MobiDB-lite"/>
    </source>
</evidence>
<protein>
    <submittedName>
        <fullName evidence="2">DUF3618 domain-containing protein</fullName>
    </submittedName>
</protein>
<dbReference type="RefSeq" id="WP_366180944.1">
    <property type="nucleotide sequence ID" value="NZ_CP159989.1"/>
</dbReference>
<organism evidence="2">
    <name type="scientific">Actinomyces timonensis</name>
    <dbReference type="NCBI Taxonomy" id="1288391"/>
    <lineage>
        <taxon>Bacteria</taxon>
        <taxon>Bacillati</taxon>
        <taxon>Actinomycetota</taxon>
        <taxon>Actinomycetes</taxon>
        <taxon>Actinomycetales</taxon>
        <taxon>Actinomycetaceae</taxon>
        <taxon>Actinomyces</taxon>
    </lineage>
</organism>
<sequence>MSERSGSAAPTPEEIEARLRAQREALAGSVDELAARVDPRVQARAAGEELKERAQETASGLRERAEALRERVSETLNRARAGDEEAIRSTATVAAVTSGAIAAAVALGRLRRH</sequence>
<feature type="region of interest" description="Disordered" evidence="1">
    <location>
        <begin position="45"/>
        <end position="64"/>
    </location>
</feature>
<evidence type="ECO:0000313" key="2">
    <source>
        <dbReference type="EMBL" id="XCP82707.1"/>
    </source>
</evidence>